<dbReference type="Gene3D" id="3.40.630.30">
    <property type="match status" value="1"/>
</dbReference>
<dbReference type="RefSeq" id="WP_264773327.1">
    <property type="nucleotide sequence ID" value="NZ_JAPDOG010000028.1"/>
</dbReference>
<comment type="function">
    <text evidence="3">Acetylates the N-terminal alanine of ribosomal protein bS18.</text>
</comment>
<evidence type="ECO:0000313" key="5">
    <source>
        <dbReference type="EMBL" id="MCW3783965.1"/>
    </source>
</evidence>
<dbReference type="InterPro" id="IPR000182">
    <property type="entry name" value="GNAT_dom"/>
</dbReference>
<feature type="domain" description="N-acetyltransferase" evidence="4">
    <location>
        <begin position="1"/>
        <end position="138"/>
    </location>
</feature>
<evidence type="ECO:0000259" key="4">
    <source>
        <dbReference type="PROSITE" id="PS51186"/>
    </source>
</evidence>
<keyword evidence="6" id="KW-1185">Reference proteome</keyword>
<evidence type="ECO:0000256" key="2">
    <source>
        <dbReference type="ARBA" id="ARBA00023315"/>
    </source>
</evidence>
<dbReference type="CDD" id="cd04301">
    <property type="entry name" value="NAT_SF"/>
    <property type="match status" value="1"/>
</dbReference>
<evidence type="ECO:0000256" key="1">
    <source>
        <dbReference type="ARBA" id="ARBA00022679"/>
    </source>
</evidence>
<comment type="subcellular location">
    <subcellularLocation>
        <location evidence="3">Cytoplasm</location>
    </subcellularLocation>
</comment>
<sequence length="138" mass="14309">MTADPERLAAIHRAAFSHPRPWSATEIAALLTTPGAFLIVEDRGFLIGRAIAGEAELLTVAVAPAARRQGIGARLLAGFLDAARAAGAETAFLEVAADNAAALALYAGHGFAETARRRGYYLTPGGSRVDAVLMAARP</sequence>
<organism evidence="5 6">
    <name type="scientific">Defluviimonas salinarum</name>
    <dbReference type="NCBI Taxonomy" id="2992147"/>
    <lineage>
        <taxon>Bacteria</taxon>
        <taxon>Pseudomonadati</taxon>
        <taxon>Pseudomonadota</taxon>
        <taxon>Alphaproteobacteria</taxon>
        <taxon>Rhodobacterales</taxon>
        <taxon>Paracoccaceae</taxon>
        <taxon>Albidovulum</taxon>
    </lineage>
</organism>
<dbReference type="PANTHER" id="PTHR43877">
    <property type="entry name" value="AMINOALKYLPHOSPHONATE N-ACETYLTRANSFERASE-RELATED-RELATED"/>
    <property type="match status" value="1"/>
</dbReference>
<evidence type="ECO:0000313" key="6">
    <source>
        <dbReference type="Proteomes" id="UP001207582"/>
    </source>
</evidence>
<dbReference type="Proteomes" id="UP001207582">
    <property type="component" value="Unassembled WGS sequence"/>
</dbReference>
<dbReference type="NCBIfam" id="TIGR01575">
    <property type="entry name" value="rimI"/>
    <property type="match status" value="1"/>
</dbReference>
<evidence type="ECO:0000256" key="3">
    <source>
        <dbReference type="RuleBase" id="RU363094"/>
    </source>
</evidence>
<dbReference type="Pfam" id="PF00583">
    <property type="entry name" value="Acetyltransf_1"/>
    <property type="match status" value="1"/>
</dbReference>
<keyword evidence="5" id="KW-0689">Ribosomal protein</keyword>
<dbReference type="GO" id="GO:0005840">
    <property type="term" value="C:ribosome"/>
    <property type="evidence" value="ECO:0007669"/>
    <property type="project" value="UniProtKB-KW"/>
</dbReference>
<reference evidence="5 6" key="1">
    <citation type="submission" date="2022-10" db="EMBL/GenBank/DDBJ databases">
        <title>Defluviimonas sp. CAU 1641 isolated from mud.</title>
        <authorList>
            <person name="Kim W."/>
        </authorList>
    </citation>
    <scope>NUCLEOTIDE SEQUENCE [LARGE SCALE GENOMIC DNA]</scope>
    <source>
        <strain evidence="5 6">CAU 1641</strain>
    </source>
</reference>
<gene>
    <name evidence="5" type="primary">rimI</name>
    <name evidence="5" type="ORF">OM960_20735</name>
</gene>
<dbReference type="GO" id="GO:0008999">
    <property type="term" value="F:protein-N-terminal-alanine acetyltransferase activity"/>
    <property type="evidence" value="ECO:0007669"/>
    <property type="project" value="UniProtKB-EC"/>
</dbReference>
<comment type="caution">
    <text evidence="5">The sequence shown here is derived from an EMBL/GenBank/DDBJ whole genome shotgun (WGS) entry which is preliminary data.</text>
</comment>
<keyword evidence="1 5" id="KW-0808">Transferase</keyword>
<dbReference type="InterPro" id="IPR016181">
    <property type="entry name" value="Acyl_CoA_acyltransferase"/>
</dbReference>
<keyword evidence="3" id="KW-0963">Cytoplasm</keyword>
<name>A0ABT3J8E2_9RHOB</name>
<dbReference type="EC" id="2.3.1.266" evidence="3"/>
<proteinExistence type="inferred from homology"/>
<accession>A0ABT3J8E2</accession>
<protein>
    <recommendedName>
        <fullName evidence="3">[Ribosomal protein bS18]-alanine N-acetyltransferase</fullName>
        <ecNumber evidence="3">2.3.1.266</ecNumber>
    </recommendedName>
</protein>
<dbReference type="EMBL" id="JAPDOG010000028">
    <property type="protein sequence ID" value="MCW3783965.1"/>
    <property type="molecule type" value="Genomic_DNA"/>
</dbReference>
<dbReference type="InterPro" id="IPR006464">
    <property type="entry name" value="AcTrfase_RimI/Ard1"/>
</dbReference>
<comment type="similarity">
    <text evidence="3">Belongs to the acetyltransferase family. RimI subfamily.</text>
</comment>
<dbReference type="PROSITE" id="PS51186">
    <property type="entry name" value="GNAT"/>
    <property type="match status" value="1"/>
</dbReference>
<dbReference type="InterPro" id="IPR050832">
    <property type="entry name" value="Bact_Acetyltransf"/>
</dbReference>
<dbReference type="SUPFAM" id="SSF55729">
    <property type="entry name" value="Acyl-CoA N-acyltransferases (Nat)"/>
    <property type="match status" value="1"/>
</dbReference>
<comment type="catalytic activity">
    <reaction evidence="3">
        <text>N-terminal L-alanyl-[ribosomal protein bS18] + acetyl-CoA = N-terminal N(alpha)-acetyl-L-alanyl-[ribosomal protein bS18] + CoA + H(+)</text>
        <dbReference type="Rhea" id="RHEA:43756"/>
        <dbReference type="Rhea" id="RHEA-COMP:10676"/>
        <dbReference type="Rhea" id="RHEA-COMP:10677"/>
        <dbReference type="ChEBI" id="CHEBI:15378"/>
        <dbReference type="ChEBI" id="CHEBI:57287"/>
        <dbReference type="ChEBI" id="CHEBI:57288"/>
        <dbReference type="ChEBI" id="CHEBI:64718"/>
        <dbReference type="ChEBI" id="CHEBI:83683"/>
        <dbReference type="EC" id="2.3.1.266"/>
    </reaction>
</comment>
<keyword evidence="2 5" id="KW-0012">Acyltransferase</keyword>
<keyword evidence="5" id="KW-0687">Ribonucleoprotein</keyword>